<keyword evidence="7" id="KW-0456">Lyase</keyword>
<dbReference type="SUPFAM" id="SSF54211">
    <property type="entry name" value="Ribosomal protein S5 domain 2-like"/>
    <property type="match status" value="1"/>
</dbReference>
<feature type="domain" description="Mvd1 C-terminal" evidence="8">
    <location>
        <begin position="153"/>
        <end position="292"/>
    </location>
</feature>
<keyword evidence="11" id="KW-1185">Reference proteome</keyword>
<dbReference type="GO" id="GO:0019287">
    <property type="term" value="P:isopentenyl diphosphate biosynthetic process, mevalonate pathway"/>
    <property type="evidence" value="ECO:0007669"/>
    <property type="project" value="InterPro"/>
</dbReference>
<dbReference type="InterPro" id="IPR041431">
    <property type="entry name" value="Mvd1_C"/>
</dbReference>
<dbReference type="Pfam" id="PF18376">
    <property type="entry name" value="MDD_C"/>
    <property type="match status" value="1"/>
</dbReference>
<comment type="similarity">
    <text evidence="1">Belongs to the diphosphomevalonate decarboxylase family.</text>
</comment>
<dbReference type="GO" id="GO:0005524">
    <property type="term" value="F:ATP binding"/>
    <property type="evidence" value="ECO:0007669"/>
    <property type="project" value="UniProtKB-KW"/>
</dbReference>
<dbReference type="InterPro" id="IPR053859">
    <property type="entry name" value="MVD-like_N"/>
</dbReference>
<dbReference type="InterPro" id="IPR014721">
    <property type="entry name" value="Ribsml_uS5_D2-typ_fold_subgr"/>
</dbReference>
<keyword evidence="4" id="KW-0547">Nucleotide-binding</keyword>
<dbReference type="EMBL" id="AZEC01000002">
    <property type="protein sequence ID" value="KRL14045.1"/>
    <property type="molecule type" value="Genomic_DNA"/>
</dbReference>
<dbReference type="SUPFAM" id="SSF55060">
    <property type="entry name" value="GHMP Kinase, C-terminal domain"/>
    <property type="match status" value="1"/>
</dbReference>
<keyword evidence="6" id="KW-0443">Lipid metabolism</keyword>
<evidence type="ECO:0000256" key="3">
    <source>
        <dbReference type="ARBA" id="ARBA00022516"/>
    </source>
</evidence>
<evidence type="ECO:0000256" key="4">
    <source>
        <dbReference type="ARBA" id="ARBA00022741"/>
    </source>
</evidence>
<dbReference type="Gene3D" id="3.30.70.890">
    <property type="entry name" value="GHMP kinase, C-terminal domain"/>
    <property type="match status" value="1"/>
</dbReference>
<dbReference type="Gene3D" id="3.30.230.10">
    <property type="match status" value="1"/>
</dbReference>
<evidence type="ECO:0000259" key="9">
    <source>
        <dbReference type="Pfam" id="PF22700"/>
    </source>
</evidence>
<evidence type="ECO:0000256" key="2">
    <source>
        <dbReference type="ARBA" id="ARBA00012296"/>
    </source>
</evidence>
<evidence type="ECO:0000256" key="1">
    <source>
        <dbReference type="ARBA" id="ARBA00008831"/>
    </source>
</evidence>
<dbReference type="AlphaFoldDB" id="A0A0R1N1A8"/>
<accession>A0A0R1N1A8</accession>
<dbReference type="InterPro" id="IPR029765">
    <property type="entry name" value="Mev_diP_decarb"/>
</dbReference>
<dbReference type="Proteomes" id="UP000051330">
    <property type="component" value="Unassembled WGS sequence"/>
</dbReference>
<dbReference type="PATRIC" id="fig|1423792.3.peg.1225"/>
<gene>
    <name evidence="10" type="ORF">FD09_GL001205</name>
</gene>
<organism evidence="10 11">
    <name type="scientific">Schleiferilactobacillus perolens DSM 12744</name>
    <dbReference type="NCBI Taxonomy" id="1423792"/>
    <lineage>
        <taxon>Bacteria</taxon>
        <taxon>Bacillati</taxon>
        <taxon>Bacillota</taxon>
        <taxon>Bacilli</taxon>
        <taxon>Lactobacillales</taxon>
        <taxon>Lactobacillaceae</taxon>
        <taxon>Schleiferilactobacillus</taxon>
    </lineage>
</organism>
<evidence type="ECO:0000313" key="11">
    <source>
        <dbReference type="Proteomes" id="UP000051330"/>
    </source>
</evidence>
<keyword evidence="3" id="KW-0444">Lipid biosynthesis</keyword>
<dbReference type="GO" id="GO:0005829">
    <property type="term" value="C:cytosol"/>
    <property type="evidence" value="ECO:0007669"/>
    <property type="project" value="InterPro"/>
</dbReference>
<dbReference type="InterPro" id="IPR005935">
    <property type="entry name" value="Mev_decarb"/>
</dbReference>
<sequence>MLPANDSLSLTLADFYTETRVTFGGAAKDTLRLDDQTLTGPALTKAVKVVDQVRSLAHIQSAALIESYNHVPTAAGLASSASGMAALAGAAAKAAGLTLDHRQLSRLARRGSGSATRSIDGGFVRWFAGHDDDSSFAMPVAAAPELLASIRVVAVVFSDQPKSIGSTDGMARTAATSSYFAAWTERADEDLTLLLPALRQGDFRAVGTIAEGNALAMHAATLAARPPFTYFLPSTLALIQQVGQLRERTGIPVYATVDAGPNVKLLTLAPYVTQLQLWLQTEFPTAQVTITHAGPEMSYHQTRKEENTHA</sequence>
<evidence type="ECO:0000259" key="8">
    <source>
        <dbReference type="Pfam" id="PF18376"/>
    </source>
</evidence>
<feature type="domain" description="Diphosphomevalonate decarboxylase-like N-terminal" evidence="9">
    <location>
        <begin position="1"/>
        <end position="137"/>
    </location>
</feature>
<dbReference type="InterPro" id="IPR020568">
    <property type="entry name" value="Ribosomal_Su5_D2-typ_SF"/>
</dbReference>
<dbReference type="STRING" id="1423792.FD09_GL001205"/>
<protein>
    <recommendedName>
        <fullName evidence="2">diphosphomevalonate decarboxylase</fullName>
        <ecNumber evidence="2">4.1.1.33</ecNumber>
    </recommendedName>
</protein>
<dbReference type="NCBIfam" id="TIGR01240">
    <property type="entry name" value="mevDPdecarb"/>
    <property type="match status" value="1"/>
</dbReference>
<dbReference type="GO" id="GO:0004163">
    <property type="term" value="F:diphosphomevalonate decarboxylase activity"/>
    <property type="evidence" value="ECO:0007669"/>
    <property type="project" value="UniProtKB-EC"/>
</dbReference>
<reference evidence="10 11" key="1">
    <citation type="journal article" date="2015" name="Genome Announc.">
        <title>Expanding the biotechnology potential of lactobacilli through comparative genomics of 213 strains and associated genera.</title>
        <authorList>
            <person name="Sun Z."/>
            <person name="Harris H.M."/>
            <person name="McCann A."/>
            <person name="Guo C."/>
            <person name="Argimon S."/>
            <person name="Zhang W."/>
            <person name="Yang X."/>
            <person name="Jeffery I.B."/>
            <person name="Cooney J.C."/>
            <person name="Kagawa T.F."/>
            <person name="Liu W."/>
            <person name="Song Y."/>
            <person name="Salvetti E."/>
            <person name="Wrobel A."/>
            <person name="Rasinkangas P."/>
            <person name="Parkhill J."/>
            <person name="Rea M.C."/>
            <person name="O'Sullivan O."/>
            <person name="Ritari J."/>
            <person name="Douillard F.P."/>
            <person name="Paul Ross R."/>
            <person name="Yang R."/>
            <person name="Briner A.E."/>
            <person name="Felis G.E."/>
            <person name="de Vos W.M."/>
            <person name="Barrangou R."/>
            <person name="Klaenhammer T.R."/>
            <person name="Caufield P.W."/>
            <person name="Cui Y."/>
            <person name="Zhang H."/>
            <person name="O'Toole P.W."/>
        </authorList>
    </citation>
    <scope>NUCLEOTIDE SEQUENCE [LARGE SCALE GENOMIC DNA]</scope>
    <source>
        <strain evidence="10 11">DSM 12744</strain>
    </source>
</reference>
<dbReference type="InterPro" id="IPR036554">
    <property type="entry name" value="GHMP_kinase_C_sf"/>
</dbReference>
<comment type="caution">
    <text evidence="10">The sequence shown here is derived from an EMBL/GenBank/DDBJ whole genome shotgun (WGS) entry which is preliminary data.</text>
</comment>
<dbReference type="PANTHER" id="PTHR10977:SF3">
    <property type="entry name" value="DIPHOSPHOMEVALONATE DECARBOXYLASE"/>
    <property type="match status" value="1"/>
</dbReference>
<evidence type="ECO:0000256" key="7">
    <source>
        <dbReference type="ARBA" id="ARBA00023239"/>
    </source>
</evidence>
<dbReference type="PANTHER" id="PTHR10977">
    <property type="entry name" value="DIPHOSPHOMEVALONATE DECARBOXYLASE"/>
    <property type="match status" value="1"/>
</dbReference>
<proteinExistence type="inferred from homology"/>
<dbReference type="EC" id="4.1.1.33" evidence="2"/>
<dbReference type="Pfam" id="PF22700">
    <property type="entry name" value="MVD-like_N"/>
    <property type="match status" value="1"/>
</dbReference>
<name>A0A0R1N1A8_9LACO</name>
<evidence type="ECO:0000256" key="6">
    <source>
        <dbReference type="ARBA" id="ARBA00023098"/>
    </source>
</evidence>
<evidence type="ECO:0000313" key="10">
    <source>
        <dbReference type="EMBL" id="KRL14045.1"/>
    </source>
</evidence>
<dbReference type="PIRSF" id="PIRSF015950">
    <property type="entry name" value="Mev_P_decrbx"/>
    <property type="match status" value="1"/>
</dbReference>
<keyword evidence="5" id="KW-0067">ATP-binding</keyword>
<evidence type="ECO:0000256" key="5">
    <source>
        <dbReference type="ARBA" id="ARBA00022840"/>
    </source>
</evidence>